<proteinExistence type="predicted"/>
<dbReference type="InterPro" id="IPR057388">
    <property type="entry name" value="Hexapep_UGP3_C"/>
</dbReference>
<accession>A0A250WVF1</accession>
<protein>
    <recommendedName>
        <fullName evidence="2">UGP3-like C-terminal hexapeptide repeats domain-containing protein</fullName>
    </recommendedName>
</protein>
<sequence length="150" mass="16392">MPKLSSGEALGKKRTAGHDQMLNRLSLKEERMRSSPAGFGEAASCTAAGVSAAEERLQYSSKCGKVHLDNVAIRNLGVDWTAPGNVYWKHHVNRREAVRIVLQGRSEFEATDVVISGGHTSTYTVPDGYRMVVNQVRTLHGSEPGQNTAW</sequence>
<dbReference type="AlphaFoldDB" id="A0A250WVF1"/>
<gene>
    <name evidence="3" type="ORF">CEUSTIGMA_g2270.t1</name>
</gene>
<dbReference type="STRING" id="1157962.A0A250WVF1"/>
<dbReference type="Proteomes" id="UP000232323">
    <property type="component" value="Unassembled WGS sequence"/>
</dbReference>
<name>A0A250WVF1_9CHLO</name>
<evidence type="ECO:0000313" key="4">
    <source>
        <dbReference type="Proteomes" id="UP000232323"/>
    </source>
</evidence>
<dbReference type="EMBL" id="BEGY01000009">
    <property type="protein sequence ID" value="GAX74823.1"/>
    <property type="molecule type" value="Genomic_DNA"/>
</dbReference>
<keyword evidence="4" id="KW-1185">Reference proteome</keyword>
<evidence type="ECO:0000256" key="1">
    <source>
        <dbReference type="SAM" id="MobiDB-lite"/>
    </source>
</evidence>
<evidence type="ECO:0000313" key="3">
    <source>
        <dbReference type="EMBL" id="GAX74823.1"/>
    </source>
</evidence>
<comment type="caution">
    <text evidence="3">The sequence shown here is derived from an EMBL/GenBank/DDBJ whole genome shotgun (WGS) entry which is preliminary data.</text>
</comment>
<feature type="region of interest" description="Disordered" evidence="1">
    <location>
        <begin position="1"/>
        <end position="21"/>
    </location>
</feature>
<feature type="domain" description="UGP3-like C-terminal hexapeptide repeats" evidence="2">
    <location>
        <begin position="52"/>
        <end position="136"/>
    </location>
</feature>
<evidence type="ECO:0000259" key="2">
    <source>
        <dbReference type="Pfam" id="PF25441"/>
    </source>
</evidence>
<organism evidence="3 4">
    <name type="scientific">Chlamydomonas eustigma</name>
    <dbReference type="NCBI Taxonomy" id="1157962"/>
    <lineage>
        <taxon>Eukaryota</taxon>
        <taxon>Viridiplantae</taxon>
        <taxon>Chlorophyta</taxon>
        <taxon>core chlorophytes</taxon>
        <taxon>Chlorophyceae</taxon>
        <taxon>CS clade</taxon>
        <taxon>Chlamydomonadales</taxon>
        <taxon>Chlamydomonadaceae</taxon>
        <taxon>Chlamydomonas</taxon>
    </lineage>
</organism>
<dbReference type="Pfam" id="PF25441">
    <property type="entry name" value="Hexapep_UGP3_C"/>
    <property type="match status" value="1"/>
</dbReference>
<dbReference type="OrthoDB" id="779905at2759"/>
<reference evidence="3 4" key="1">
    <citation type="submission" date="2017-08" db="EMBL/GenBank/DDBJ databases">
        <title>Acidophilic green algal genome provides insights into adaptation to an acidic environment.</title>
        <authorList>
            <person name="Hirooka S."/>
            <person name="Hirose Y."/>
            <person name="Kanesaki Y."/>
            <person name="Higuchi S."/>
            <person name="Fujiwara T."/>
            <person name="Onuma R."/>
            <person name="Era A."/>
            <person name="Ohbayashi R."/>
            <person name="Uzuka A."/>
            <person name="Nozaki H."/>
            <person name="Yoshikawa H."/>
            <person name="Miyagishima S.Y."/>
        </authorList>
    </citation>
    <scope>NUCLEOTIDE SEQUENCE [LARGE SCALE GENOMIC DNA]</scope>
    <source>
        <strain evidence="3 4">NIES-2499</strain>
    </source>
</reference>